<comment type="caution">
    <text evidence="2">The sequence shown here is derived from an EMBL/GenBank/DDBJ whole genome shotgun (WGS) entry which is preliminary data.</text>
</comment>
<protein>
    <recommendedName>
        <fullName evidence="1">YdhG-like domain-containing protein</fullName>
    </recommendedName>
</protein>
<gene>
    <name evidence="2" type="ORF">CSC2_03800</name>
</gene>
<keyword evidence="3" id="KW-1185">Reference proteome</keyword>
<dbReference type="Gene3D" id="3.90.1150.200">
    <property type="match status" value="1"/>
</dbReference>
<reference evidence="2 3" key="1">
    <citation type="journal article" date="2021" name="Int. J. Syst. Evol. Microbiol.">
        <title>Clostridium zeae sp. nov., isolated from corn silage.</title>
        <authorList>
            <person name="Kobayashi H."/>
            <person name="Tanizawa Y."/>
            <person name="Yagura M."/>
            <person name="Sakamoto M."/>
            <person name="Ohkuma M."/>
            <person name="Tohno M."/>
        </authorList>
    </citation>
    <scope>NUCLEOTIDE SEQUENCE [LARGE SCALE GENOMIC DNA]</scope>
    <source>
        <strain evidence="2 3">CSC2</strain>
    </source>
</reference>
<organism evidence="2 3">
    <name type="scientific">Clostridium zeae</name>
    <dbReference type="NCBI Taxonomy" id="2759022"/>
    <lineage>
        <taxon>Bacteria</taxon>
        <taxon>Bacillati</taxon>
        <taxon>Bacillota</taxon>
        <taxon>Clostridia</taxon>
        <taxon>Eubacteriales</taxon>
        <taxon>Clostridiaceae</taxon>
        <taxon>Clostridium</taxon>
    </lineage>
</organism>
<evidence type="ECO:0000259" key="1">
    <source>
        <dbReference type="Pfam" id="PF08818"/>
    </source>
</evidence>
<dbReference type="Proteomes" id="UP000663802">
    <property type="component" value="Unassembled WGS sequence"/>
</dbReference>
<accession>A0ABQ1E547</accession>
<dbReference type="SUPFAM" id="SSF159888">
    <property type="entry name" value="YdhG-like"/>
    <property type="match status" value="1"/>
</dbReference>
<evidence type="ECO:0000313" key="2">
    <source>
        <dbReference type="EMBL" id="GFZ29854.1"/>
    </source>
</evidence>
<dbReference type="EMBL" id="BMBA01000001">
    <property type="protein sequence ID" value="GFZ29854.1"/>
    <property type="molecule type" value="Genomic_DNA"/>
</dbReference>
<proteinExistence type="predicted"/>
<feature type="domain" description="YdhG-like" evidence="1">
    <location>
        <begin position="23"/>
        <end position="114"/>
    </location>
</feature>
<dbReference type="Pfam" id="PF08818">
    <property type="entry name" value="DUF1801"/>
    <property type="match status" value="1"/>
</dbReference>
<evidence type="ECO:0000313" key="3">
    <source>
        <dbReference type="Proteomes" id="UP000663802"/>
    </source>
</evidence>
<dbReference type="RefSeq" id="WP_206867861.1">
    <property type="nucleotide sequence ID" value="NZ_BMBA01000001.1"/>
</dbReference>
<sequence length="130" mass="15116">MEENKKSIESIDEYISSCPPEVQEVLETLRKVIKEAAPEATEKISYQMPTFYLYGNLVHFANFKNHIGFYPTPSGTETFKQELSKYKTSKGAIQFQKNEPIPYELISRMVKYRVVENIKKAEEKATKKKK</sequence>
<name>A0ABQ1E547_9CLOT</name>
<dbReference type="InterPro" id="IPR014922">
    <property type="entry name" value="YdhG-like"/>
</dbReference>